<dbReference type="InterPro" id="IPR001969">
    <property type="entry name" value="Aspartic_peptidase_AS"/>
</dbReference>
<dbReference type="InterPro" id="IPR011969">
    <property type="entry name" value="Clan_AA_Asp_peptidase_C"/>
</dbReference>
<dbReference type="RefSeq" id="WP_243748325.1">
    <property type="nucleotide sequence ID" value="NZ_SNXS01000004.1"/>
</dbReference>
<dbReference type="SUPFAM" id="SSF50630">
    <property type="entry name" value="Acid proteases"/>
    <property type="match status" value="1"/>
</dbReference>
<dbReference type="NCBIfam" id="TIGR02281">
    <property type="entry name" value="clan_AA_DTGA"/>
    <property type="match status" value="1"/>
</dbReference>
<dbReference type="PROSITE" id="PS00141">
    <property type="entry name" value="ASP_PROTEASE"/>
    <property type="match status" value="1"/>
</dbReference>
<keyword evidence="2" id="KW-0645">Protease</keyword>
<reference evidence="2 3" key="1">
    <citation type="submission" date="2019-03" db="EMBL/GenBank/DDBJ databases">
        <title>Genomic Encyclopedia of Type Strains, Phase IV (KMG-IV): sequencing the most valuable type-strain genomes for metagenomic binning, comparative biology and taxonomic classification.</title>
        <authorList>
            <person name="Goeker M."/>
        </authorList>
    </citation>
    <scope>NUCLEOTIDE SEQUENCE [LARGE SCALE GENOMIC DNA]</scope>
    <source>
        <strain evidence="2 3">DSM 16998</strain>
    </source>
</reference>
<dbReference type="GO" id="GO:0004190">
    <property type="term" value="F:aspartic-type endopeptidase activity"/>
    <property type="evidence" value="ECO:0007669"/>
    <property type="project" value="InterPro"/>
</dbReference>
<dbReference type="InParanoid" id="A0A4R6QKV0"/>
<dbReference type="PROSITE" id="PS51257">
    <property type="entry name" value="PROKAR_LIPOPROTEIN"/>
    <property type="match status" value="1"/>
</dbReference>
<dbReference type="InterPro" id="IPR034122">
    <property type="entry name" value="Retropepsin-like_bacterial"/>
</dbReference>
<proteinExistence type="predicted"/>
<dbReference type="CDD" id="cd05483">
    <property type="entry name" value="retropepsin_like_bacteria"/>
    <property type="match status" value="1"/>
</dbReference>
<feature type="signal peptide" evidence="1">
    <location>
        <begin position="1"/>
        <end position="20"/>
    </location>
</feature>
<keyword evidence="3" id="KW-1185">Reference proteome</keyword>
<name>A0A4R6QKV0_9BURK</name>
<dbReference type="Proteomes" id="UP000295361">
    <property type="component" value="Unassembled WGS sequence"/>
</dbReference>
<comment type="caution">
    <text evidence="2">The sequence shown here is derived from an EMBL/GenBank/DDBJ whole genome shotgun (WGS) entry which is preliminary data.</text>
</comment>
<dbReference type="EMBL" id="SNXS01000004">
    <property type="protein sequence ID" value="TDP63759.1"/>
    <property type="molecule type" value="Genomic_DNA"/>
</dbReference>
<accession>A0A4R6QKV0</accession>
<evidence type="ECO:0000313" key="2">
    <source>
        <dbReference type="EMBL" id="TDP63759.1"/>
    </source>
</evidence>
<dbReference type="Pfam" id="PF13975">
    <property type="entry name" value="gag-asp_proteas"/>
    <property type="match status" value="1"/>
</dbReference>
<evidence type="ECO:0000313" key="3">
    <source>
        <dbReference type="Proteomes" id="UP000295361"/>
    </source>
</evidence>
<keyword evidence="1" id="KW-0732">Signal</keyword>
<evidence type="ECO:0000256" key="1">
    <source>
        <dbReference type="SAM" id="SignalP"/>
    </source>
</evidence>
<dbReference type="AlphaFoldDB" id="A0A4R6QKV0"/>
<sequence length="220" mass="23087">MKLRATLLTAALLMAGLACQAQPAGPRVSFNGSLGADKALLVIDGEPRTLAVGQTVKGVRLVSMADDQAQVEFGGKRQLLIYGASPGSIGDATAAPGAGRQIMLSAGAGGHFTSTGSINGQTTQFLVDTGATSVAIGQGEADRMNLRYRDGRRVMTQTANGAVPAHLVQLASVRVGDVEVRNIEAIVIPGQMTHVLLGNSFLTRFQMKRENDVLLLELRY</sequence>
<keyword evidence="2" id="KW-0378">Hydrolase</keyword>
<dbReference type="InterPro" id="IPR021109">
    <property type="entry name" value="Peptidase_aspartic_dom_sf"/>
</dbReference>
<protein>
    <submittedName>
        <fullName evidence="2">Aspartyl protease family protein</fullName>
    </submittedName>
</protein>
<gene>
    <name evidence="2" type="ORF">DES47_10441</name>
</gene>
<dbReference type="GO" id="GO:0006508">
    <property type="term" value="P:proteolysis"/>
    <property type="evidence" value="ECO:0007669"/>
    <property type="project" value="UniProtKB-KW"/>
</dbReference>
<dbReference type="Gene3D" id="2.40.70.10">
    <property type="entry name" value="Acid Proteases"/>
    <property type="match status" value="1"/>
</dbReference>
<organism evidence="2 3">
    <name type="scientific">Roseateles toxinivorans</name>
    <dbReference type="NCBI Taxonomy" id="270368"/>
    <lineage>
        <taxon>Bacteria</taxon>
        <taxon>Pseudomonadati</taxon>
        <taxon>Pseudomonadota</taxon>
        <taxon>Betaproteobacteria</taxon>
        <taxon>Burkholderiales</taxon>
        <taxon>Sphaerotilaceae</taxon>
        <taxon>Roseateles</taxon>
    </lineage>
</organism>
<feature type="chain" id="PRO_5020823483" evidence="1">
    <location>
        <begin position="21"/>
        <end position="220"/>
    </location>
</feature>